<proteinExistence type="predicted"/>
<evidence type="ECO:0000313" key="2">
    <source>
        <dbReference type="EMBL" id="GAA1616408.1"/>
    </source>
</evidence>
<feature type="region of interest" description="Disordered" evidence="1">
    <location>
        <begin position="38"/>
        <end position="66"/>
    </location>
</feature>
<accession>A0ABP4QSR5</accession>
<protein>
    <submittedName>
        <fullName evidence="2">Uncharacterized protein</fullName>
    </submittedName>
</protein>
<sequence length="127" mass="14001">MTRLNDSRLWALMMDPLRSAGLDTPAAGRVSRQLVAVVRNERSPQRPTYGPGDALPDPPPKQVTDLDGDVWEQQPAAGEGCYRMCDRDRARNADSADDIESIRVWPNLLEEYGPLTADRDSNPPAVG</sequence>
<dbReference type="Proteomes" id="UP001500393">
    <property type="component" value="Unassembled WGS sequence"/>
</dbReference>
<keyword evidence="3" id="KW-1185">Reference proteome</keyword>
<evidence type="ECO:0000256" key="1">
    <source>
        <dbReference type="SAM" id="MobiDB-lite"/>
    </source>
</evidence>
<reference evidence="3" key="1">
    <citation type="journal article" date="2019" name="Int. J. Syst. Evol. Microbiol.">
        <title>The Global Catalogue of Microorganisms (GCM) 10K type strain sequencing project: providing services to taxonomists for standard genome sequencing and annotation.</title>
        <authorList>
            <consortium name="The Broad Institute Genomics Platform"/>
            <consortium name="The Broad Institute Genome Sequencing Center for Infectious Disease"/>
            <person name="Wu L."/>
            <person name="Ma J."/>
        </authorList>
    </citation>
    <scope>NUCLEOTIDE SEQUENCE [LARGE SCALE GENOMIC DNA]</scope>
    <source>
        <strain evidence="3">JCM 14969</strain>
    </source>
</reference>
<gene>
    <name evidence="2" type="ORF">GCM10009789_83000</name>
</gene>
<dbReference type="EMBL" id="BAAAOS010000066">
    <property type="protein sequence ID" value="GAA1616408.1"/>
    <property type="molecule type" value="Genomic_DNA"/>
</dbReference>
<dbReference type="RefSeq" id="WP_344222275.1">
    <property type="nucleotide sequence ID" value="NZ_BAAAOS010000066.1"/>
</dbReference>
<evidence type="ECO:0000313" key="3">
    <source>
        <dbReference type="Proteomes" id="UP001500393"/>
    </source>
</evidence>
<name>A0ABP4QSR5_9ACTN</name>
<comment type="caution">
    <text evidence="2">The sequence shown here is derived from an EMBL/GenBank/DDBJ whole genome shotgun (WGS) entry which is preliminary data.</text>
</comment>
<organism evidence="2 3">
    <name type="scientific">Kribbella sancticallisti</name>
    <dbReference type="NCBI Taxonomy" id="460087"/>
    <lineage>
        <taxon>Bacteria</taxon>
        <taxon>Bacillati</taxon>
        <taxon>Actinomycetota</taxon>
        <taxon>Actinomycetes</taxon>
        <taxon>Propionibacteriales</taxon>
        <taxon>Kribbellaceae</taxon>
        <taxon>Kribbella</taxon>
    </lineage>
</organism>